<reference evidence="1" key="1">
    <citation type="journal article" date="2017" name="Gigascience">
        <title>The genome draft of coconut (Cocos nucifera).</title>
        <authorList>
            <person name="Xiao Y."/>
            <person name="Xu P."/>
            <person name="Fan H."/>
            <person name="Baudouin L."/>
            <person name="Xia W."/>
            <person name="Bocs S."/>
            <person name="Xu J."/>
            <person name="Li Q."/>
            <person name="Guo A."/>
            <person name="Zhou L."/>
            <person name="Li J."/>
            <person name="Wu Y."/>
            <person name="Ma Z."/>
            <person name="Armero A."/>
            <person name="Issali A.E."/>
            <person name="Liu N."/>
            <person name="Peng M."/>
            <person name="Yang Y."/>
        </authorList>
    </citation>
    <scope>NUCLEOTIDE SEQUENCE</scope>
    <source>
        <tissue evidence="1">Spear leaf of Hainan Tall coconut</tissue>
    </source>
</reference>
<dbReference type="AlphaFoldDB" id="A0A8K0NDN6"/>
<gene>
    <name evidence="1" type="ORF">COCNU_16G000050</name>
</gene>
<organism evidence="1 2">
    <name type="scientific">Cocos nucifera</name>
    <name type="common">Coconut palm</name>
    <dbReference type="NCBI Taxonomy" id="13894"/>
    <lineage>
        <taxon>Eukaryota</taxon>
        <taxon>Viridiplantae</taxon>
        <taxon>Streptophyta</taxon>
        <taxon>Embryophyta</taxon>
        <taxon>Tracheophyta</taxon>
        <taxon>Spermatophyta</taxon>
        <taxon>Magnoliopsida</taxon>
        <taxon>Liliopsida</taxon>
        <taxon>Arecaceae</taxon>
        <taxon>Arecoideae</taxon>
        <taxon>Cocoseae</taxon>
        <taxon>Attaleinae</taxon>
        <taxon>Cocos</taxon>
    </lineage>
</organism>
<evidence type="ECO:0000313" key="1">
    <source>
        <dbReference type="EMBL" id="KAG1370911.1"/>
    </source>
</evidence>
<dbReference type="EMBL" id="CM017887">
    <property type="protein sequence ID" value="KAG1370911.1"/>
    <property type="molecule type" value="Genomic_DNA"/>
</dbReference>
<comment type="caution">
    <text evidence="1">The sequence shown here is derived from an EMBL/GenBank/DDBJ whole genome shotgun (WGS) entry which is preliminary data.</text>
</comment>
<dbReference type="Proteomes" id="UP000797356">
    <property type="component" value="Chromosome 16"/>
</dbReference>
<evidence type="ECO:0000313" key="2">
    <source>
        <dbReference type="Proteomes" id="UP000797356"/>
    </source>
</evidence>
<accession>A0A8K0NDN6</accession>
<reference evidence="1" key="2">
    <citation type="submission" date="2019-07" db="EMBL/GenBank/DDBJ databases">
        <authorList>
            <person name="Yang Y."/>
            <person name="Bocs S."/>
            <person name="Baudouin L."/>
        </authorList>
    </citation>
    <scope>NUCLEOTIDE SEQUENCE</scope>
    <source>
        <tissue evidence="1">Spear leaf of Hainan Tall coconut</tissue>
    </source>
</reference>
<keyword evidence="2" id="KW-1185">Reference proteome</keyword>
<sequence length="116" mass="13112">MLLDIFYEDESLVTPGTVDDFTWMAFQEHLQLSIVMTSATLLVAMDGISCLRASNLSATPLDEEERVSQLCFHVLPSKHFLEGLRACRLPWRLLLIMIFAVAECDIVLPKAKLMAR</sequence>
<name>A0A8K0NDN6_COCNU</name>
<proteinExistence type="predicted"/>
<protein>
    <submittedName>
        <fullName evidence="1">Uncharacterized protein</fullName>
    </submittedName>
</protein>